<name>A0ABN0P1L7_TRELE</name>
<protein>
    <recommendedName>
        <fullName evidence="3">Transglutaminase-like domain-containing protein</fullName>
    </recommendedName>
</protein>
<keyword evidence="5" id="KW-1185">Reference proteome</keyword>
<sequence>MTTKNHTKTAFYIFLTALILCAASCSDNINGKLALPENGGSALKQPQSPKPQPQNPQPPSTPPIGEEHHTPPESTPGAEAKKQELFKRLLNAALRFEKTVDVGDLHISCKTDSNGQSECKKLYSDFLDYLDENSLFLFHLPPSKDITYKYKNDNEDETASYELTFLIESTAADVDYQRLIQAFETFYSAVHENMSKAEISYALYRELQKNIVYEVNSSSQYQRTAAGALLDGKGVCEDYSLSYKKLMNGAGIQTVCVEGKERAVYTGPTVAHMWNRINLDGQWYNADATWDDYPFAEKYRRSHSEGKYFLTSDNRFYGADALNHPLIYQKYLPVPAANDVRYENADYIFRNGDKKSDPFYHQGYWYYFSYEDMSIYRSRFDGSDKRRLHQKMYHTNSAVYQPNYAKLHRIEFGKEKIYFIDYAESHGTDVDTLYAMTYDGSSVQKVGAAPSPSEPLKDETDKPEREAPGTFALRVELLLSKIKDAYYHGTEDYFIAENTERKNFMLTAKKTEQLLQHAPEDTQTAAELYRALKDYRMHCLMEKTRSK</sequence>
<dbReference type="SMART" id="SM00460">
    <property type="entry name" value="TGc"/>
    <property type="match status" value="1"/>
</dbReference>
<dbReference type="RefSeq" id="WP_021686593.1">
    <property type="nucleotide sequence ID" value="NZ_KI260561.1"/>
</dbReference>
<feature type="compositionally biased region" description="Pro residues" evidence="1">
    <location>
        <begin position="48"/>
        <end position="62"/>
    </location>
</feature>
<dbReference type="Pfam" id="PF01841">
    <property type="entry name" value="Transglut_core"/>
    <property type="match status" value="1"/>
</dbReference>
<dbReference type="EMBL" id="AWVH01000005">
    <property type="protein sequence ID" value="ERJ94219.1"/>
    <property type="molecule type" value="Genomic_DNA"/>
</dbReference>
<dbReference type="InterPro" id="IPR052557">
    <property type="entry name" value="CAP/Cytokinesis_protein"/>
</dbReference>
<feature type="region of interest" description="Disordered" evidence="1">
    <location>
        <begin position="445"/>
        <end position="467"/>
    </location>
</feature>
<organism evidence="4 5">
    <name type="scientific">Treponema lecithinolyticum ATCC 700332</name>
    <dbReference type="NCBI Taxonomy" id="1321815"/>
    <lineage>
        <taxon>Bacteria</taxon>
        <taxon>Pseudomonadati</taxon>
        <taxon>Spirochaetota</taxon>
        <taxon>Spirochaetia</taxon>
        <taxon>Spirochaetales</taxon>
        <taxon>Treponemataceae</taxon>
        <taxon>Treponema</taxon>
    </lineage>
</organism>
<dbReference type="PANTHER" id="PTHR46333">
    <property type="entry name" value="CYTOKINESIS PROTEIN 3"/>
    <property type="match status" value="1"/>
</dbReference>
<gene>
    <name evidence="4" type="ORF">HMPREF9193_00188</name>
</gene>
<keyword evidence="2" id="KW-0732">Signal</keyword>
<feature type="domain" description="Transglutaminase-like" evidence="3">
    <location>
        <begin position="228"/>
        <end position="290"/>
    </location>
</feature>
<dbReference type="PANTHER" id="PTHR46333:SF2">
    <property type="entry name" value="CYTOKINESIS PROTEIN 3"/>
    <property type="match status" value="1"/>
</dbReference>
<dbReference type="InterPro" id="IPR002931">
    <property type="entry name" value="Transglutaminase-like"/>
</dbReference>
<evidence type="ECO:0000313" key="5">
    <source>
        <dbReference type="Proteomes" id="UP000016649"/>
    </source>
</evidence>
<evidence type="ECO:0000259" key="3">
    <source>
        <dbReference type="SMART" id="SM00460"/>
    </source>
</evidence>
<comment type="caution">
    <text evidence="4">The sequence shown here is derived from an EMBL/GenBank/DDBJ whole genome shotgun (WGS) entry which is preliminary data.</text>
</comment>
<evidence type="ECO:0000256" key="2">
    <source>
        <dbReference type="SAM" id="SignalP"/>
    </source>
</evidence>
<feature type="signal peptide" evidence="2">
    <location>
        <begin position="1"/>
        <end position="22"/>
    </location>
</feature>
<evidence type="ECO:0000313" key="4">
    <source>
        <dbReference type="EMBL" id="ERJ94219.1"/>
    </source>
</evidence>
<feature type="region of interest" description="Disordered" evidence="1">
    <location>
        <begin position="37"/>
        <end position="79"/>
    </location>
</feature>
<feature type="chain" id="PRO_5046181580" description="Transglutaminase-like domain-containing protein" evidence="2">
    <location>
        <begin position="23"/>
        <end position="547"/>
    </location>
</feature>
<proteinExistence type="predicted"/>
<evidence type="ECO:0000256" key="1">
    <source>
        <dbReference type="SAM" id="MobiDB-lite"/>
    </source>
</evidence>
<dbReference type="Gene3D" id="3.10.620.30">
    <property type="match status" value="1"/>
</dbReference>
<dbReference type="InterPro" id="IPR038765">
    <property type="entry name" value="Papain-like_cys_pep_sf"/>
</dbReference>
<accession>A0ABN0P1L7</accession>
<reference evidence="4 5" key="1">
    <citation type="submission" date="2013-08" db="EMBL/GenBank/DDBJ databases">
        <authorList>
            <person name="Weinstock G."/>
            <person name="Sodergren E."/>
            <person name="Wylie T."/>
            <person name="Fulton L."/>
            <person name="Fulton R."/>
            <person name="Fronick C."/>
            <person name="O'Laughlin M."/>
            <person name="Godfrey J."/>
            <person name="Miner T."/>
            <person name="Herter B."/>
            <person name="Appelbaum E."/>
            <person name="Cordes M."/>
            <person name="Lek S."/>
            <person name="Wollam A."/>
            <person name="Pepin K.H."/>
            <person name="Palsikar V.B."/>
            <person name="Mitreva M."/>
            <person name="Wilson R.K."/>
        </authorList>
    </citation>
    <scope>NUCLEOTIDE SEQUENCE [LARGE SCALE GENOMIC DNA]</scope>
    <source>
        <strain evidence="4 5">ATCC 700332</strain>
    </source>
</reference>
<dbReference type="SUPFAM" id="SSF54001">
    <property type="entry name" value="Cysteine proteinases"/>
    <property type="match status" value="1"/>
</dbReference>
<feature type="compositionally biased region" description="Basic and acidic residues" evidence="1">
    <location>
        <begin position="455"/>
        <end position="467"/>
    </location>
</feature>
<dbReference type="Proteomes" id="UP000016649">
    <property type="component" value="Unassembled WGS sequence"/>
</dbReference>